<proteinExistence type="predicted"/>
<evidence type="ECO:0000256" key="1">
    <source>
        <dbReference type="ARBA" id="ARBA00004651"/>
    </source>
</evidence>
<keyword evidence="3" id="KW-1003">Cell membrane</keyword>
<keyword evidence="6 8" id="KW-0472">Membrane</keyword>
<dbReference type="RefSeq" id="WP_069979363.1">
    <property type="nucleotide sequence ID" value="NZ_CP017316.1"/>
</dbReference>
<feature type="domain" description="Major facilitator superfamily (MFS) profile" evidence="9">
    <location>
        <begin position="11"/>
        <end position="402"/>
    </location>
</feature>
<dbReference type="OrthoDB" id="3539228at2"/>
<dbReference type="PANTHER" id="PTHR23513:SF11">
    <property type="entry name" value="STAPHYLOFERRIN A TRANSPORTER"/>
    <property type="match status" value="1"/>
</dbReference>
<feature type="transmembrane region" description="Helical" evidence="8">
    <location>
        <begin position="50"/>
        <end position="71"/>
    </location>
</feature>
<dbReference type="Proteomes" id="UP000095349">
    <property type="component" value="Chromosome"/>
</dbReference>
<sequence length="425" mass="42579">MLKAHKAHASVLRDRSVLALLSARSVSLLGNAITPVALAFAVLGMPGGSATVLGTVLAVRMASQILFVLVGGVIADRFPRQRVMVGADLVSGAVHAGLALLLVSGAATPLSLAALSALSGAAAALFEPASRSVMPQLVEGDTLQSANALLKLSMRGGSILGAALAGVLVATVGAGWTLMVDAGTFFLSAALLALVRKVPAAGGGPSKTMAAALREGWREFTARQWVWVMVTQLAFVNVLLAGSFYVLGPVVAKEAYGGATGWSAILTTQAVGFVLGTVVAMRVRPARPVRAAALATAGFPLSLFFLAAEAPLAAVCAAAFAAAVCVDVYEVMLDTALQQHVPPEALSRVMAYESLGTFALVPIGAAVVGPVSAGAGVGPTLVGAAVLIVAAGLAVLLLPSVRSVPPVPAASAASDASEGDREGAR</sequence>
<dbReference type="PATRIC" id="fig|285473.5.peg.5811"/>
<evidence type="ECO:0000259" key="9">
    <source>
        <dbReference type="PROSITE" id="PS50850"/>
    </source>
</evidence>
<dbReference type="PANTHER" id="PTHR23513">
    <property type="entry name" value="INTEGRAL MEMBRANE EFFLUX PROTEIN-RELATED"/>
    <property type="match status" value="1"/>
</dbReference>
<evidence type="ECO:0000256" key="3">
    <source>
        <dbReference type="ARBA" id="ARBA00022475"/>
    </source>
</evidence>
<keyword evidence="2" id="KW-0813">Transport</keyword>
<feature type="transmembrane region" description="Helical" evidence="8">
    <location>
        <begin position="259"/>
        <end position="281"/>
    </location>
</feature>
<keyword evidence="11" id="KW-1185">Reference proteome</keyword>
<evidence type="ECO:0000313" key="10">
    <source>
        <dbReference type="EMBL" id="AOT62612.1"/>
    </source>
</evidence>
<feature type="compositionally biased region" description="Low complexity" evidence="7">
    <location>
        <begin position="405"/>
        <end position="414"/>
    </location>
</feature>
<dbReference type="InterPro" id="IPR036259">
    <property type="entry name" value="MFS_trans_sf"/>
</dbReference>
<feature type="transmembrane region" description="Helical" evidence="8">
    <location>
        <begin position="21"/>
        <end position="44"/>
    </location>
</feature>
<keyword evidence="4 8" id="KW-0812">Transmembrane</keyword>
<dbReference type="PROSITE" id="PS50850">
    <property type="entry name" value="MFS"/>
    <property type="match status" value="1"/>
</dbReference>
<evidence type="ECO:0000256" key="6">
    <source>
        <dbReference type="ARBA" id="ARBA00023136"/>
    </source>
</evidence>
<protein>
    <submittedName>
        <fullName evidence="10">Putative bacilysin exporter BacE</fullName>
    </submittedName>
</protein>
<feature type="transmembrane region" description="Helical" evidence="8">
    <location>
        <begin position="225"/>
        <end position="247"/>
    </location>
</feature>
<evidence type="ECO:0000256" key="4">
    <source>
        <dbReference type="ARBA" id="ARBA00022692"/>
    </source>
</evidence>
<dbReference type="AlphaFoldDB" id="A0A1D8GAZ7"/>
<dbReference type="EMBL" id="CP017316">
    <property type="protein sequence ID" value="AOT62612.1"/>
    <property type="molecule type" value="Genomic_DNA"/>
</dbReference>
<evidence type="ECO:0000256" key="2">
    <source>
        <dbReference type="ARBA" id="ARBA00022448"/>
    </source>
</evidence>
<organism evidence="10 11">
    <name type="scientific">Streptomyces rubrolavendulae</name>
    <dbReference type="NCBI Taxonomy" id="285473"/>
    <lineage>
        <taxon>Bacteria</taxon>
        <taxon>Bacillati</taxon>
        <taxon>Actinomycetota</taxon>
        <taxon>Actinomycetes</taxon>
        <taxon>Kitasatosporales</taxon>
        <taxon>Streptomycetaceae</taxon>
        <taxon>Streptomyces</taxon>
    </lineage>
</organism>
<evidence type="ECO:0000256" key="8">
    <source>
        <dbReference type="SAM" id="Phobius"/>
    </source>
</evidence>
<dbReference type="STRING" id="285473.A4G23_05511"/>
<evidence type="ECO:0000256" key="5">
    <source>
        <dbReference type="ARBA" id="ARBA00022989"/>
    </source>
</evidence>
<dbReference type="SUPFAM" id="SSF103473">
    <property type="entry name" value="MFS general substrate transporter"/>
    <property type="match status" value="1"/>
</dbReference>
<evidence type="ECO:0000256" key="7">
    <source>
        <dbReference type="SAM" id="MobiDB-lite"/>
    </source>
</evidence>
<dbReference type="InterPro" id="IPR010290">
    <property type="entry name" value="TM_effector"/>
</dbReference>
<reference evidence="10 11" key="1">
    <citation type="submission" date="2016-09" db="EMBL/GenBank/DDBJ databases">
        <title>Streptomyces rubrolavendulae MJM4426 Genome sequencing and assembly.</title>
        <authorList>
            <person name="Kim J.-G."/>
        </authorList>
    </citation>
    <scope>NUCLEOTIDE SEQUENCE [LARGE SCALE GENOMIC DNA]</scope>
    <source>
        <strain evidence="10 11">MJM4426</strain>
    </source>
</reference>
<gene>
    <name evidence="10" type="primary">bacE</name>
    <name evidence="10" type="ORF">A4G23_05511</name>
</gene>
<feature type="transmembrane region" description="Helical" evidence="8">
    <location>
        <begin position="377"/>
        <end position="398"/>
    </location>
</feature>
<name>A0A1D8GAZ7_9ACTN</name>
<dbReference type="KEGG" id="srn:A4G23_05511"/>
<comment type="subcellular location">
    <subcellularLocation>
        <location evidence="1">Cell membrane</location>
        <topology evidence="1">Multi-pass membrane protein</topology>
    </subcellularLocation>
</comment>
<feature type="transmembrane region" description="Helical" evidence="8">
    <location>
        <begin position="350"/>
        <end position="371"/>
    </location>
</feature>
<dbReference type="InterPro" id="IPR020846">
    <property type="entry name" value="MFS_dom"/>
</dbReference>
<keyword evidence="5 8" id="KW-1133">Transmembrane helix</keyword>
<feature type="transmembrane region" description="Helical" evidence="8">
    <location>
        <begin position="312"/>
        <end position="329"/>
    </location>
</feature>
<feature type="region of interest" description="Disordered" evidence="7">
    <location>
        <begin position="405"/>
        <end position="425"/>
    </location>
</feature>
<dbReference type="GO" id="GO:0022857">
    <property type="term" value="F:transmembrane transporter activity"/>
    <property type="evidence" value="ECO:0007669"/>
    <property type="project" value="InterPro"/>
</dbReference>
<evidence type="ECO:0000313" key="11">
    <source>
        <dbReference type="Proteomes" id="UP000095349"/>
    </source>
</evidence>
<dbReference type="GO" id="GO:0005886">
    <property type="term" value="C:plasma membrane"/>
    <property type="evidence" value="ECO:0007669"/>
    <property type="project" value="UniProtKB-SubCell"/>
</dbReference>
<dbReference type="CDD" id="cd06173">
    <property type="entry name" value="MFS_MefA_like"/>
    <property type="match status" value="1"/>
</dbReference>
<dbReference type="Gene3D" id="1.20.1250.20">
    <property type="entry name" value="MFS general substrate transporter like domains"/>
    <property type="match status" value="1"/>
</dbReference>
<feature type="transmembrane region" description="Helical" evidence="8">
    <location>
        <begin position="159"/>
        <end position="179"/>
    </location>
</feature>
<dbReference type="Pfam" id="PF05977">
    <property type="entry name" value="MFS_3"/>
    <property type="match status" value="1"/>
</dbReference>
<accession>A0A1D8GAZ7</accession>